<dbReference type="KEGG" id="uam:UABAM_06715"/>
<gene>
    <name evidence="2" type="ORF">UABAM_06715</name>
</gene>
<feature type="signal peptide" evidence="1">
    <location>
        <begin position="1"/>
        <end position="17"/>
    </location>
</feature>
<protein>
    <recommendedName>
        <fullName evidence="4">SnoaL-like domain-containing protein</fullName>
    </recommendedName>
</protein>
<dbReference type="AlphaFoldDB" id="A0A5S9F838"/>
<evidence type="ECO:0008006" key="4">
    <source>
        <dbReference type="Google" id="ProtNLM"/>
    </source>
</evidence>
<dbReference type="Gene3D" id="3.10.450.50">
    <property type="match status" value="1"/>
</dbReference>
<evidence type="ECO:0000313" key="2">
    <source>
        <dbReference type="EMBL" id="BBM88294.1"/>
    </source>
</evidence>
<dbReference type="EMBL" id="AP019860">
    <property type="protein sequence ID" value="BBM88294.1"/>
    <property type="molecule type" value="Genomic_DNA"/>
</dbReference>
<keyword evidence="3" id="KW-1185">Reference proteome</keyword>
<dbReference type="OrthoDB" id="5918756at2"/>
<keyword evidence="1" id="KW-0732">Signal</keyword>
<proteinExistence type="predicted"/>
<dbReference type="Proteomes" id="UP000326354">
    <property type="component" value="Chromosome"/>
</dbReference>
<sequence>MKNVCIVLLMLIAPLFAEESAVDVVEAYFKTQKNKEAEKAVELIHPDAIENYKKVLLKVPAAQQGYMLQSFGFKDLEEFKKTSAKEVFIRTLKNVLAQLGPDIEFKTLGVTLKEDTAYVVYETSMKLNGMDYYKLSPLSLQKHEGKWRILLTKNVEDEAPKQVEAPKVEANSPEQLVMSSFSAMQKGDVAACVKLFHQKDLGDFYNNMVTELKSISAEGQNRFISTFLKTIKSMKDLESASPELFMEEIFTRVVAQFQQQYQGGSLQFLGRIEGKDGKVYILYNILGQTAMFASRVEVDTLRSDNGKWYLALDEEILFAFKMSINSFK</sequence>
<feature type="chain" id="PRO_5024788490" description="SnoaL-like domain-containing protein" evidence="1">
    <location>
        <begin position="18"/>
        <end position="328"/>
    </location>
</feature>
<name>A0A5S9F838_UABAM</name>
<accession>A0A5S9F838</accession>
<organism evidence="2 3">
    <name type="scientific">Uabimicrobium amorphum</name>
    <dbReference type="NCBI Taxonomy" id="2596890"/>
    <lineage>
        <taxon>Bacteria</taxon>
        <taxon>Pseudomonadati</taxon>
        <taxon>Planctomycetota</taxon>
        <taxon>Candidatus Uabimicrobiia</taxon>
        <taxon>Candidatus Uabimicrobiales</taxon>
        <taxon>Candidatus Uabimicrobiaceae</taxon>
        <taxon>Candidatus Uabimicrobium</taxon>
    </lineage>
</organism>
<evidence type="ECO:0000313" key="3">
    <source>
        <dbReference type="Proteomes" id="UP000326354"/>
    </source>
</evidence>
<reference evidence="2 3" key="1">
    <citation type="submission" date="2019-08" db="EMBL/GenBank/DDBJ databases">
        <title>Complete genome sequence of Candidatus Uab amorphum.</title>
        <authorList>
            <person name="Shiratori T."/>
            <person name="Suzuki S."/>
            <person name="Kakizawa Y."/>
            <person name="Ishida K."/>
        </authorList>
    </citation>
    <scope>NUCLEOTIDE SEQUENCE [LARGE SCALE GENOMIC DNA]</scope>
    <source>
        <strain evidence="2 3">SRT547</strain>
    </source>
</reference>
<dbReference type="RefSeq" id="WP_152021912.1">
    <property type="nucleotide sequence ID" value="NZ_AP019860.1"/>
</dbReference>
<evidence type="ECO:0000256" key="1">
    <source>
        <dbReference type="SAM" id="SignalP"/>
    </source>
</evidence>